<accession>A0ABD5ZPG6</accession>
<organism evidence="2 3">
    <name type="scientific">Halosegnis marinus</name>
    <dbReference type="NCBI Taxonomy" id="3034023"/>
    <lineage>
        <taxon>Archaea</taxon>
        <taxon>Methanobacteriati</taxon>
        <taxon>Methanobacteriota</taxon>
        <taxon>Stenosarchaea group</taxon>
        <taxon>Halobacteria</taxon>
        <taxon>Halobacteriales</taxon>
        <taxon>Natronomonadaceae</taxon>
        <taxon>Halosegnis</taxon>
    </lineage>
</organism>
<dbReference type="AlphaFoldDB" id="A0ABD5ZPG6"/>
<keyword evidence="3" id="KW-1185">Reference proteome</keyword>
<evidence type="ECO:0000313" key="2">
    <source>
        <dbReference type="EMBL" id="MFC7235499.1"/>
    </source>
</evidence>
<dbReference type="InterPro" id="IPR058341">
    <property type="entry name" value="DUF8028"/>
</dbReference>
<proteinExistence type="predicted"/>
<feature type="transmembrane region" description="Helical" evidence="1">
    <location>
        <begin position="64"/>
        <end position="82"/>
    </location>
</feature>
<dbReference type="EMBL" id="JBHTAP010000001">
    <property type="protein sequence ID" value="MFC7235499.1"/>
    <property type="molecule type" value="Genomic_DNA"/>
</dbReference>
<gene>
    <name evidence="2" type="ORF">ACFQJ4_09260</name>
</gene>
<keyword evidence="1" id="KW-0812">Transmembrane</keyword>
<name>A0ABD5ZPG6_9EURY</name>
<keyword evidence="1" id="KW-0472">Membrane</keyword>
<dbReference type="Pfam" id="PF26071">
    <property type="entry name" value="DUF8028"/>
    <property type="match status" value="1"/>
</dbReference>
<protein>
    <recommendedName>
        <fullName evidence="4">MFS transporter</fullName>
    </recommendedName>
</protein>
<dbReference type="GeneID" id="79267194"/>
<dbReference type="RefSeq" id="WP_276233630.1">
    <property type="nucleotide sequence ID" value="NZ_CP119802.1"/>
</dbReference>
<evidence type="ECO:0000313" key="3">
    <source>
        <dbReference type="Proteomes" id="UP001596398"/>
    </source>
</evidence>
<evidence type="ECO:0008006" key="4">
    <source>
        <dbReference type="Google" id="ProtNLM"/>
    </source>
</evidence>
<reference evidence="2 3" key="1">
    <citation type="journal article" date="2019" name="Int. J. Syst. Evol. Microbiol.">
        <title>The Global Catalogue of Microorganisms (GCM) 10K type strain sequencing project: providing services to taxonomists for standard genome sequencing and annotation.</title>
        <authorList>
            <consortium name="The Broad Institute Genomics Platform"/>
            <consortium name="The Broad Institute Genome Sequencing Center for Infectious Disease"/>
            <person name="Wu L."/>
            <person name="Ma J."/>
        </authorList>
    </citation>
    <scope>NUCLEOTIDE SEQUENCE [LARGE SCALE GENOMIC DNA]</scope>
    <source>
        <strain evidence="2 3">DT85</strain>
    </source>
</reference>
<keyword evidence="1" id="KW-1133">Transmembrane helix</keyword>
<evidence type="ECO:0000256" key="1">
    <source>
        <dbReference type="SAM" id="Phobius"/>
    </source>
</evidence>
<comment type="caution">
    <text evidence="2">The sequence shown here is derived from an EMBL/GenBank/DDBJ whole genome shotgun (WGS) entry which is preliminary data.</text>
</comment>
<dbReference type="Proteomes" id="UP001596398">
    <property type="component" value="Unassembled WGS sequence"/>
</dbReference>
<feature type="transmembrane region" description="Helical" evidence="1">
    <location>
        <begin position="37"/>
        <end position="57"/>
    </location>
</feature>
<sequence length="84" mass="8258">MATADPSASTLTDAVEPTAIDSLTNALGAVGTAAQGAAFWSGITLAFAQVPLLVADVTASRPTLLVALLVANVVAMALGSGYRA</sequence>